<feature type="region of interest" description="Disordered" evidence="1">
    <location>
        <begin position="759"/>
        <end position="782"/>
    </location>
</feature>
<dbReference type="OrthoDB" id="3555317at2759"/>
<feature type="region of interest" description="Disordered" evidence="1">
    <location>
        <begin position="186"/>
        <end position="212"/>
    </location>
</feature>
<keyword evidence="3" id="KW-1185">Reference proteome</keyword>
<dbReference type="PANTHER" id="PTHR40618">
    <property type="entry name" value="B-ZIP TRANSCRIPTION FACTOR (EUROFUNG)-RELATED"/>
    <property type="match status" value="1"/>
</dbReference>
<dbReference type="Gene3D" id="1.20.5.170">
    <property type="match status" value="1"/>
</dbReference>
<feature type="compositionally biased region" description="Basic and acidic residues" evidence="1">
    <location>
        <begin position="367"/>
        <end position="378"/>
    </location>
</feature>
<gene>
    <name evidence="2" type="ORF">ACRE_030930</name>
</gene>
<dbReference type="GO" id="GO:0003700">
    <property type="term" value="F:DNA-binding transcription factor activity"/>
    <property type="evidence" value="ECO:0007669"/>
    <property type="project" value="InterPro"/>
</dbReference>
<evidence type="ECO:0008006" key="4">
    <source>
        <dbReference type="Google" id="ProtNLM"/>
    </source>
</evidence>
<evidence type="ECO:0000256" key="1">
    <source>
        <dbReference type="SAM" id="MobiDB-lite"/>
    </source>
</evidence>
<evidence type="ECO:0000313" key="2">
    <source>
        <dbReference type="EMBL" id="KFH46060.1"/>
    </source>
</evidence>
<feature type="region of interest" description="Disordered" evidence="1">
    <location>
        <begin position="18"/>
        <end position="118"/>
    </location>
</feature>
<dbReference type="AlphaFoldDB" id="A0A086T9M8"/>
<organism evidence="2 3">
    <name type="scientific">Hapsidospora chrysogenum (strain ATCC 11550 / CBS 779.69 / DSM 880 / IAM 14645 / JCM 23072 / IMI 49137)</name>
    <name type="common">Acremonium chrysogenum</name>
    <dbReference type="NCBI Taxonomy" id="857340"/>
    <lineage>
        <taxon>Eukaryota</taxon>
        <taxon>Fungi</taxon>
        <taxon>Dikarya</taxon>
        <taxon>Ascomycota</taxon>
        <taxon>Pezizomycotina</taxon>
        <taxon>Sordariomycetes</taxon>
        <taxon>Hypocreomycetidae</taxon>
        <taxon>Hypocreales</taxon>
        <taxon>Bionectriaceae</taxon>
        <taxon>Hapsidospora</taxon>
    </lineage>
</organism>
<feature type="compositionally biased region" description="Low complexity" evidence="1">
    <location>
        <begin position="385"/>
        <end position="402"/>
    </location>
</feature>
<protein>
    <recommendedName>
        <fullName evidence="4">BZIP domain-containing protein</fullName>
    </recommendedName>
</protein>
<dbReference type="EMBL" id="JPKY01000023">
    <property type="protein sequence ID" value="KFH46060.1"/>
    <property type="molecule type" value="Genomic_DNA"/>
</dbReference>
<dbReference type="HOGENOM" id="CLU_324146_0_0_1"/>
<feature type="compositionally biased region" description="Low complexity" evidence="1">
    <location>
        <begin position="291"/>
        <end position="305"/>
    </location>
</feature>
<dbReference type="InterPro" id="IPR046347">
    <property type="entry name" value="bZIP_sf"/>
</dbReference>
<evidence type="ECO:0000313" key="3">
    <source>
        <dbReference type="Proteomes" id="UP000029964"/>
    </source>
</evidence>
<feature type="compositionally biased region" description="Low complexity" evidence="1">
    <location>
        <begin position="763"/>
        <end position="777"/>
    </location>
</feature>
<feature type="region of interest" description="Disordered" evidence="1">
    <location>
        <begin position="492"/>
        <end position="540"/>
    </location>
</feature>
<reference evidence="3" key="1">
    <citation type="journal article" date="2014" name="Genome Announc.">
        <title>Genome sequence and annotation of Acremonium chrysogenum, producer of the beta-lactam antibiotic cephalosporin C.</title>
        <authorList>
            <person name="Terfehr D."/>
            <person name="Dahlmann T.A."/>
            <person name="Specht T."/>
            <person name="Zadra I."/>
            <person name="Kuernsteiner H."/>
            <person name="Kueck U."/>
        </authorList>
    </citation>
    <scope>NUCLEOTIDE SEQUENCE [LARGE SCALE GENOMIC DNA]</scope>
    <source>
        <strain evidence="3">ATCC 11550 / CBS 779.69 / DSM 880 / IAM 14645 / JCM 23072 / IMI 49137</strain>
    </source>
</reference>
<feature type="compositionally biased region" description="Polar residues" evidence="1">
    <location>
        <begin position="507"/>
        <end position="524"/>
    </location>
</feature>
<feature type="compositionally biased region" description="Low complexity" evidence="1">
    <location>
        <begin position="27"/>
        <end position="55"/>
    </location>
</feature>
<feature type="compositionally biased region" description="Polar residues" evidence="1">
    <location>
        <begin position="97"/>
        <end position="113"/>
    </location>
</feature>
<dbReference type="PANTHER" id="PTHR40618:SF1">
    <property type="entry name" value="B-ZIP TRANSCRIPTION FACTOR (EUROFUNG)"/>
    <property type="match status" value="1"/>
</dbReference>
<feature type="compositionally biased region" description="Polar residues" evidence="1">
    <location>
        <begin position="70"/>
        <end position="83"/>
    </location>
</feature>
<feature type="compositionally biased region" description="Low complexity" evidence="1">
    <location>
        <begin position="269"/>
        <end position="279"/>
    </location>
</feature>
<accession>A0A086T9M8</accession>
<feature type="region of interest" description="Disordered" evidence="1">
    <location>
        <begin position="229"/>
        <end position="433"/>
    </location>
</feature>
<dbReference type="SUPFAM" id="SSF57959">
    <property type="entry name" value="Leucine zipper domain"/>
    <property type="match status" value="1"/>
</dbReference>
<proteinExistence type="predicted"/>
<feature type="compositionally biased region" description="Low complexity" evidence="1">
    <location>
        <begin position="197"/>
        <end position="209"/>
    </location>
</feature>
<sequence>MTRRNIRLLLPSLFGRSIAMRPSTDPTSVNTTASPGTTTTTTTTTNTTNTTRTSTHAPPPLPSGFPVHWSQPQHSGVPSTISAGQGPVSHQAHPLSAGTSSAPGNFPLTSSPPGQLASAHLPRVSAGIDLQPHPYEVPSGPPSQHHQNLPLSLVYHRPSIHQPQHPFASFDPGAYGLTLDQFGAFVPTNPAASTQSAGHQRGAQPQQQQRLHHHWPAALTVNDPALPFPVVTPPPVTQAPAQSPHLHRFPQEDIQARGILPKRRKTRRSSSNSHSTARPTPTPNSDLSASQHQHLYQQEQQQQQQPASYATGSPMLGQVSVTSPPQGPRQAHHSAPGSGTSVTAAARRLSLPVNVVSGSPKASKKRSREDAEKDDQNSPEKQTVQEQSAQRQPAAEQPAQRPRPARGRPRLADEDGQREKRKRQVREAQRAYRSRRDQAIIDLDQKVKQLEETKATMAQDFSDFLQLLQTQTTALANPELSQRFNAISQKYLSSAAHSQEPRETDSQSRTSSTAGPGRDNTTARQHQRRHTMGTVSTASSDRYTVLPSAVHAGASLPGATDSFASSATSFYPPEAVSYEVIAHPTPDNASFPSYTPDPQAPGGWVEQQPPVSQSLVPSGLHPPAAFYPPQERTFGRRLHLTALEQGLRLASMQEPPQERWAAVFGYCLQYEPQPAIVTRLVEQIQAVSRAPMNNWEALFPHPHGYEKRITELPGYEGEVFMDLEAVDGYLLQRGIHIPASAEYVEVEINPNDFAGALETGTVPANGAPSGQGQAASGTRQRASVSATWQAQPSQAQTVAGFATADSVTAMFTDGSATAASDTGSMNPFLCPAVPTRQWTSQSPPKFKATINVGILVEELIHKTVCLGKTPGIRPKDVDRAVKISTGLYRAQ</sequence>
<comment type="caution">
    <text evidence="2">The sequence shown here is derived from an EMBL/GenBank/DDBJ whole genome shotgun (WGS) entry which is preliminary data.</text>
</comment>
<name>A0A086T9M8_HAPC1</name>
<dbReference type="CDD" id="cd14688">
    <property type="entry name" value="bZIP_YAP"/>
    <property type="match status" value="1"/>
</dbReference>
<dbReference type="Proteomes" id="UP000029964">
    <property type="component" value="Unassembled WGS sequence"/>
</dbReference>